<proteinExistence type="predicted"/>
<evidence type="ECO:0000313" key="1">
    <source>
        <dbReference type="EMBL" id="OAD65565.1"/>
    </source>
</evidence>
<organism evidence="1 3">
    <name type="scientific">Phycomyces blakesleeanus (strain ATCC 8743b / DSM 1359 / FGSC 10004 / NBRC 33097 / NRRL 1555)</name>
    <dbReference type="NCBI Taxonomy" id="763407"/>
    <lineage>
        <taxon>Eukaryota</taxon>
        <taxon>Fungi</taxon>
        <taxon>Fungi incertae sedis</taxon>
        <taxon>Mucoromycota</taxon>
        <taxon>Mucoromycotina</taxon>
        <taxon>Mucoromycetes</taxon>
        <taxon>Mucorales</taxon>
        <taxon>Phycomycetaceae</taxon>
        <taxon>Phycomyces</taxon>
    </lineage>
</organism>
<gene>
    <name evidence="2" type="ORF">PHYBLDRAFT_142970</name>
    <name evidence="1" type="ORF">PHYBLDRAFT_153257</name>
</gene>
<dbReference type="RefSeq" id="XP_018283605.1">
    <property type="nucleotide sequence ID" value="XM_018433101.1"/>
</dbReference>
<dbReference type="VEuPathDB" id="FungiDB:PHYBLDRAFT_142970"/>
<sequence>MSQTTQYSHSCRCGSNTHIRTMHRDCPLNSAVSYVQAQNYYCPSCELTGHRQSTHCSCPNNAININENMSTNNEERIKEDTSSRVVQSVPEQTVIGTCTCSSCGSNTHLRISHHDCPFNPKRVNGMNENISATLQYRIARMVPFIPENIIGPNICLHEGDQYRRHVFPPMERTCLYCNARMWIDECLQASSSTSPRFGLCCSNRKITVPLPLVPPQALLDFVTNYDQSNQQAENFHTNIRAFNNAFAFASIKANVDKNLASGRNGVFTFCINGTMYHNIGSLRSQDPTTA</sequence>
<dbReference type="VEuPathDB" id="FungiDB:PHYBLDRAFT_153257"/>
<dbReference type="PANTHER" id="PTHR45786:SF74">
    <property type="entry name" value="ATP-DEPENDENT DNA HELICASE"/>
    <property type="match status" value="1"/>
</dbReference>
<dbReference type="PANTHER" id="PTHR45786">
    <property type="entry name" value="DNA BINDING PROTEIN-LIKE"/>
    <property type="match status" value="1"/>
</dbReference>
<evidence type="ECO:0000313" key="2">
    <source>
        <dbReference type="EMBL" id="OAD75983.1"/>
    </source>
</evidence>
<name>A0A162W9C3_PHYB8</name>
<protein>
    <submittedName>
        <fullName evidence="1">Uncharacterized protein</fullName>
    </submittedName>
</protein>
<dbReference type="GeneID" id="28994007"/>
<dbReference type="EMBL" id="KV441009">
    <property type="protein sequence ID" value="OAD65565.1"/>
    <property type="molecule type" value="Genomic_DNA"/>
</dbReference>
<evidence type="ECO:0000313" key="3">
    <source>
        <dbReference type="Proteomes" id="UP000077315"/>
    </source>
</evidence>
<dbReference type="OrthoDB" id="2284604at2759"/>
<dbReference type="EMBL" id="KV440976">
    <property type="protein sequence ID" value="OAD75983.1"/>
    <property type="molecule type" value="Genomic_DNA"/>
</dbReference>
<dbReference type="AlphaFoldDB" id="A0A162W9C3"/>
<dbReference type="RefSeq" id="XP_018294023.1">
    <property type="nucleotide sequence ID" value="XM_018430912.1"/>
</dbReference>
<dbReference type="GeneID" id="28991818"/>
<dbReference type="Proteomes" id="UP000077315">
    <property type="component" value="Unassembled WGS sequence"/>
</dbReference>
<keyword evidence="3" id="KW-1185">Reference proteome</keyword>
<accession>A0A162W9C3</accession>
<reference evidence="3" key="1">
    <citation type="submission" date="2015-06" db="EMBL/GenBank/DDBJ databases">
        <title>Expansion of signal transduction pathways in fungi by whole-genome duplication.</title>
        <authorList>
            <consortium name="DOE Joint Genome Institute"/>
            <person name="Corrochano L.M."/>
            <person name="Kuo A."/>
            <person name="Marcet-Houben M."/>
            <person name="Polaino S."/>
            <person name="Salamov A."/>
            <person name="Villalobos J.M."/>
            <person name="Alvarez M.I."/>
            <person name="Avalos J."/>
            <person name="Benito E.P."/>
            <person name="Benoit I."/>
            <person name="Burger G."/>
            <person name="Camino L.P."/>
            <person name="Canovas D."/>
            <person name="Cerda-Olmedo E."/>
            <person name="Cheng J.-F."/>
            <person name="Dominguez A."/>
            <person name="Elias M."/>
            <person name="Eslava A.P."/>
            <person name="Glaser F."/>
            <person name="Grimwood J."/>
            <person name="Gutierrez G."/>
            <person name="Heitman J."/>
            <person name="Henrissat B."/>
            <person name="Iturriaga E.A."/>
            <person name="Lang B.F."/>
            <person name="Lavin J.L."/>
            <person name="Lee S."/>
            <person name="Li W."/>
            <person name="Lindquist E."/>
            <person name="Lopez-Garcia S."/>
            <person name="Luque E.M."/>
            <person name="Marcos A.T."/>
            <person name="Martin J."/>
            <person name="McCluskey K."/>
            <person name="Medina H.R."/>
            <person name="Miralles-Duran A."/>
            <person name="Miyazaki A."/>
            <person name="Munoz-Torres E."/>
            <person name="Oguiza J.A."/>
            <person name="Ohm R."/>
            <person name="Olmedo M."/>
            <person name="Orejas M."/>
            <person name="Ortiz-Castellanos L."/>
            <person name="Pisabarro A.G."/>
            <person name="Rodriguez-Romero J."/>
            <person name="Ruiz-Herrera J."/>
            <person name="Ruiz-Vazquez R."/>
            <person name="Sanz C."/>
            <person name="Schackwitz W."/>
            <person name="Schmutz J."/>
            <person name="Shahriari M."/>
            <person name="Shelest E."/>
            <person name="Silva-Franco F."/>
            <person name="Soanes D."/>
            <person name="Syed K."/>
            <person name="Tagua V.G."/>
            <person name="Talbot N.J."/>
            <person name="Thon M."/>
            <person name="De vries R.P."/>
            <person name="Wiebenga A."/>
            <person name="Yadav J.S."/>
            <person name="Braun E.L."/>
            <person name="Baker S."/>
            <person name="Garre V."/>
            <person name="Horwitz B."/>
            <person name="Torres-Martinez S."/>
            <person name="Idnurm A."/>
            <person name="Herrera-Estrella A."/>
            <person name="Gabaldon T."/>
            <person name="Grigoriev I.V."/>
        </authorList>
    </citation>
    <scope>NUCLEOTIDE SEQUENCE [LARGE SCALE GENOMIC DNA]</scope>
    <source>
        <strain evidence="3">NRRL 1555(-)</strain>
    </source>
</reference>
<dbReference type="STRING" id="763407.A0A162W9C3"/>
<reference evidence="1" key="2">
    <citation type="submission" date="2015-06" db="EMBL/GenBank/DDBJ databases">
        <title>Expansion of signal transduction pathways in fungi by whole-genome duplication.</title>
        <authorList>
            <consortium name="DOE Joint Genome Institute"/>
            <person name="Corrochano L.M."/>
            <person name="Kuo A."/>
            <person name="Marcet-Houben M."/>
            <person name="Polaino S."/>
            <person name="Salamov A."/>
            <person name="Villalobos J.M."/>
            <person name="Alvarez M.I."/>
            <person name="Avalos J."/>
            <person name="Benito E.P."/>
            <person name="Benoit I."/>
            <person name="Burger G."/>
            <person name="Camino L.P."/>
            <person name="Canovas D."/>
            <person name="Cerda-Olmedo E."/>
            <person name="Cheng J.-F."/>
            <person name="Dominguez A."/>
            <person name="Elias M."/>
            <person name="Eslava A.P."/>
            <person name="Glaser F."/>
            <person name="Grimwood J."/>
            <person name="Gutierrez G."/>
            <person name="Heitman J."/>
            <person name="Henrissat B."/>
            <person name="Iturriaga E.A."/>
            <person name="Lang B.F."/>
            <person name="Lavin J.L."/>
            <person name="Lee S."/>
            <person name="Li W."/>
            <person name="Lindquist E."/>
            <person name="Lopez-Garcia S."/>
            <person name="Luque E.M."/>
            <person name="Marcos A.T."/>
            <person name="Martin J."/>
            <person name="Mccluskey K."/>
            <person name="Medina H.R."/>
            <person name="Miralles-Duran A."/>
            <person name="Miyazaki A."/>
            <person name="Munoz-Torres E."/>
            <person name="Oguiza J.A."/>
            <person name="Ohm R."/>
            <person name="Olmedo M."/>
            <person name="Orejas M."/>
            <person name="Ortiz-Castellanos L."/>
            <person name="Pisabarro A.G."/>
            <person name="Rodriguez-Romero J."/>
            <person name="Ruiz-Herrera J."/>
            <person name="Ruiz-Vazquez R."/>
            <person name="Sanz C."/>
            <person name="Schackwitz W."/>
            <person name="Schmutz J."/>
            <person name="Shahriari M."/>
            <person name="Shelest E."/>
            <person name="Silva-Franco F."/>
            <person name="Soanes D."/>
            <person name="Syed K."/>
            <person name="Tagua V.G."/>
            <person name="Talbot N.J."/>
            <person name="Thon M."/>
            <person name="De Vries R.P."/>
            <person name="Wiebenga A."/>
            <person name="Yadav J.S."/>
            <person name="Braun E.L."/>
            <person name="Baker S."/>
            <person name="Garre V."/>
            <person name="Horwitz B."/>
            <person name="Torres-Martinez S."/>
            <person name="Idnurm A."/>
            <person name="Herrera-Estrella A."/>
            <person name="Gabaldon T."/>
            <person name="Grigoriev I.V."/>
        </authorList>
    </citation>
    <scope>NUCLEOTIDE SEQUENCE [LARGE SCALE GENOMIC DNA]</scope>
    <source>
        <strain evidence="1">NRRL 1555</strain>
    </source>
</reference>